<comment type="caution">
    <text evidence="1">The sequence shown here is derived from an EMBL/GenBank/DDBJ whole genome shotgun (WGS) entry which is preliminary data.</text>
</comment>
<proteinExistence type="predicted"/>
<evidence type="ECO:0000313" key="2">
    <source>
        <dbReference type="Proteomes" id="UP000544134"/>
    </source>
</evidence>
<dbReference type="Proteomes" id="UP000544134">
    <property type="component" value="Unassembled WGS sequence"/>
</dbReference>
<reference evidence="1 2" key="1">
    <citation type="submission" date="2020-04" db="EMBL/GenBank/DDBJ databases">
        <title>Paraburkholderia sp. RP-4-7 isolated from soil.</title>
        <authorList>
            <person name="Dahal R.H."/>
        </authorList>
    </citation>
    <scope>NUCLEOTIDE SEQUENCE [LARGE SCALE GENOMIC DNA]</scope>
    <source>
        <strain evidence="1 2">RP-4-7</strain>
    </source>
</reference>
<evidence type="ECO:0000313" key="1">
    <source>
        <dbReference type="EMBL" id="NMM01587.1"/>
    </source>
</evidence>
<dbReference type="EMBL" id="JABBGJ010000031">
    <property type="protein sequence ID" value="NMM01587.1"/>
    <property type="molecule type" value="Genomic_DNA"/>
</dbReference>
<gene>
    <name evidence="1" type="ORF">HHL24_27070</name>
</gene>
<dbReference type="AlphaFoldDB" id="A0A848IR10"/>
<name>A0A848IR10_9BURK</name>
<sequence>MLDARVAHNIVKDNLPLYVEEPQTLITRAFNFTFDHINALRRRGDLTSRNLRRMVERRVLPTLNARGYGAWLSDVDGTPVLHCVVTAGNATLGLLSHGFVIRLTDGRCIDKSRISITPHAIARFLQRTDNPDFKSIIRSLKVALLVAESLRTSFIDAGCKQVAIPAGDGLFVGQFKEEVPEQRDPRAPHTTGDLPAERLPDSGHLCLELSTWFVPGGNGRESPWRRVKTYYGMKLRKLDNLPASELCNELRQTTSRMLTAPTITECFPFLQDAHERRDDIVETTWRMARKQASQPEPASLAA</sequence>
<protein>
    <submittedName>
        <fullName evidence="1">Uncharacterized protein</fullName>
    </submittedName>
</protein>
<dbReference type="RefSeq" id="WP_169488413.1">
    <property type="nucleotide sequence ID" value="NZ_JABBGJ010000031.1"/>
</dbReference>
<accession>A0A848IR10</accession>
<keyword evidence="2" id="KW-1185">Reference proteome</keyword>
<organism evidence="1 2">
    <name type="scientific">Paraburkholderia polaris</name>
    <dbReference type="NCBI Taxonomy" id="2728848"/>
    <lineage>
        <taxon>Bacteria</taxon>
        <taxon>Pseudomonadati</taxon>
        <taxon>Pseudomonadota</taxon>
        <taxon>Betaproteobacteria</taxon>
        <taxon>Burkholderiales</taxon>
        <taxon>Burkholderiaceae</taxon>
        <taxon>Paraburkholderia</taxon>
    </lineage>
</organism>